<evidence type="ECO:0000313" key="3">
    <source>
        <dbReference type="Proteomes" id="UP000243507"/>
    </source>
</evidence>
<comment type="caution">
    <text evidence="2">The sequence shown here is derived from an EMBL/GenBank/DDBJ whole genome shotgun (WGS) entry which is preliminary data.</text>
</comment>
<organism evidence="2 3">
    <name type="scientific">Pseudothioclava arenosa</name>
    <dbReference type="NCBI Taxonomy" id="1795308"/>
    <lineage>
        <taxon>Bacteria</taxon>
        <taxon>Pseudomonadati</taxon>
        <taxon>Pseudomonadota</taxon>
        <taxon>Alphaproteobacteria</taxon>
        <taxon>Rhodobacterales</taxon>
        <taxon>Paracoccaceae</taxon>
        <taxon>Pseudothioclava</taxon>
    </lineage>
</organism>
<feature type="domain" description="DUF2059" evidence="1">
    <location>
        <begin position="112"/>
        <end position="159"/>
    </location>
</feature>
<keyword evidence="3" id="KW-1185">Reference proteome</keyword>
<name>A0A2A4CR03_9RHOB</name>
<reference evidence="2 3" key="1">
    <citation type="submission" date="2017-09" db="EMBL/GenBank/DDBJ databases">
        <title>A multilocus sequence analysis scheme for characterization of bacteria in the genus Thioclava.</title>
        <authorList>
            <person name="Liu Y."/>
            <person name="Shao Z."/>
        </authorList>
    </citation>
    <scope>NUCLEOTIDE SEQUENCE [LARGE SCALE GENOMIC DNA]</scope>
    <source>
        <strain evidence="2 3">CAU 1312</strain>
    </source>
</reference>
<dbReference type="Proteomes" id="UP000243507">
    <property type="component" value="Unassembled WGS sequence"/>
</dbReference>
<proteinExistence type="predicted"/>
<dbReference type="OrthoDB" id="7868692at2"/>
<gene>
    <name evidence="2" type="ORF">CLN94_06485</name>
</gene>
<dbReference type="AlphaFoldDB" id="A0A2A4CR03"/>
<dbReference type="InterPro" id="IPR018637">
    <property type="entry name" value="DUF2059"/>
</dbReference>
<evidence type="ECO:0000259" key="1">
    <source>
        <dbReference type="Pfam" id="PF09832"/>
    </source>
</evidence>
<accession>A0A2A4CR03</accession>
<evidence type="ECO:0000313" key="2">
    <source>
        <dbReference type="EMBL" id="PCD76750.1"/>
    </source>
</evidence>
<sequence>MVWRHKSRTEISMRLFPTLAAAILPALILSTPLRADDYADRVAVAKEVAEVSLAAIDLDALIATMWKPITNQAAARGTPLSEAQKSEINALYLETFRGPMTDLMLGQDALMAELMTMEELVALRDFYSTDAGRSVMSKLPKVMEAQQPQIMQLIQSTMPVLLPKVMAVIQPPANAQ</sequence>
<dbReference type="Pfam" id="PF09832">
    <property type="entry name" value="DUF2059"/>
    <property type="match status" value="1"/>
</dbReference>
<protein>
    <recommendedName>
        <fullName evidence="1">DUF2059 domain-containing protein</fullName>
    </recommendedName>
</protein>
<dbReference type="EMBL" id="NTJD01000004">
    <property type="protein sequence ID" value="PCD76750.1"/>
    <property type="molecule type" value="Genomic_DNA"/>
</dbReference>